<reference evidence="14 15" key="2">
    <citation type="journal article" date="2020" name="Antonie Van Leeuwenhoek">
        <title>Phylogenomic characterisation of a novel corynebacterial species pathogenic to animals.</title>
        <authorList>
            <person name="Moller J."/>
            <person name="Musella L."/>
            <person name="Melnikov V."/>
            <person name="Geissdorfer W."/>
            <person name="Burkovski A."/>
            <person name="Sangal V."/>
        </authorList>
    </citation>
    <scope>NUCLEOTIDE SEQUENCE [LARGE SCALE GENOMIC DNA]</scope>
    <source>
        <strain evidence="14 15">PO100/5</strain>
    </source>
</reference>
<keyword evidence="3 10" id="KW-0813">Transport</keyword>
<organism evidence="14 15">
    <name type="scientific">Corynebacterium silvaticum</name>
    <dbReference type="NCBI Taxonomy" id="2320431"/>
    <lineage>
        <taxon>Bacteria</taxon>
        <taxon>Bacillati</taxon>
        <taxon>Actinomycetota</taxon>
        <taxon>Actinomycetes</taxon>
        <taxon>Mycobacteriales</taxon>
        <taxon>Corynebacteriaceae</taxon>
        <taxon>Corynebacterium</taxon>
    </lineage>
</organism>
<evidence type="ECO:0000256" key="1">
    <source>
        <dbReference type="ARBA" id="ARBA00004141"/>
    </source>
</evidence>
<feature type="transmembrane region" description="Helical" evidence="10">
    <location>
        <begin position="270"/>
        <end position="290"/>
    </location>
</feature>
<feature type="transmembrane region" description="Helical" evidence="10">
    <location>
        <begin position="183"/>
        <end position="202"/>
    </location>
</feature>
<keyword evidence="5 10" id="KW-0653">Protein transport</keyword>
<feature type="transmembrane region" description="Helical" evidence="10">
    <location>
        <begin position="155"/>
        <end position="176"/>
    </location>
</feature>
<keyword evidence="15" id="KW-1185">Reference proteome</keyword>
<dbReference type="HAMAP" id="MF_01465">
    <property type="entry name" value="SecY"/>
    <property type="match status" value="1"/>
</dbReference>
<feature type="transmembrane region" description="Helical" evidence="10">
    <location>
        <begin position="405"/>
        <end position="423"/>
    </location>
</feature>
<sequence length="440" mass="47813">MSAIFQAFRDADLRKKILITLALIILYRIGAQIPSPGVDYASISGRLRELTSDSSSVYSLINLFSGGALLQLSIFAIGVMPYITASIIVQLLTVVIPKFEELKKEGQSGQAKMDQYTRYLTLGLALLQSSGIVALADRKQLLGSGVQVLMPNAGLWTLIMLVLVMSAGAMLVMWLGEIITERGVGNGMSLLIFAGIATRLPSDGANILNSSGGVVFAVVLVAVMILVVGVVFVEQGQRRIPVQYAKRMVGRRQYGGSSTYLPLKVNQAGVIPVIFASSLIYMPVLITQIINSGSHEVSDNWWQRNVIQYLQTPSSWQYIVLYFVLIIFFSYFYVSVQYDPNEQAENMKKYGGFIPGIRPGRPTAEYLGFVMNRLLFVGALYLGIIAVLPNIALDLGVGASSAGSTPFGGTAILIMVSVALTTVKQIESQLLQSNYEGLLK</sequence>
<dbReference type="PROSITE" id="PS00755">
    <property type="entry name" value="SECY_1"/>
    <property type="match status" value="1"/>
</dbReference>
<dbReference type="InterPro" id="IPR023201">
    <property type="entry name" value="SecY_dom_sf"/>
</dbReference>
<dbReference type="KEGG" id="csil:CBE74_02405"/>
<keyword evidence="8 10" id="KW-0472">Membrane</keyword>
<evidence type="ECO:0000256" key="13">
    <source>
        <dbReference type="RuleBase" id="RU004349"/>
    </source>
</evidence>
<feature type="transmembrane region" description="Helical" evidence="10">
    <location>
        <begin position="68"/>
        <end position="95"/>
    </location>
</feature>
<evidence type="ECO:0000313" key="14">
    <source>
        <dbReference type="EMBL" id="ARU45542.1"/>
    </source>
</evidence>
<dbReference type="Gene3D" id="1.10.3370.10">
    <property type="entry name" value="SecY subunit domain"/>
    <property type="match status" value="1"/>
</dbReference>
<reference evidence="14 15" key="1">
    <citation type="journal article" date="2014" name="BMC Vet. Res.">
        <title>First report of Corynebacterium pseudotuberculosis from caseous lymphadenitis lesions in Black Alentejano pig (Sus scrofa domesticus).</title>
        <authorList>
            <person name="Oliveira M."/>
            <person name="Barroco C."/>
            <person name="Mottola C."/>
            <person name="Santos R."/>
            <person name="Lemsaddek A."/>
            <person name="Tavares L."/>
            <person name="Semedo-Lemsaddek T."/>
        </authorList>
    </citation>
    <scope>NUCLEOTIDE SEQUENCE [LARGE SCALE GENOMIC DNA]</scope>
    <source>
        <strain evidence="14 15">PO100/5</strain>
    </source>
</reference>
<dbReference type="RefSeq" id="WP_087453404.1">
    <property type="nucleotide sequence ID" value="NZ_CP021417.2"/>
</dbReference>
<evidence type="ECO:0000256" key="9">
    <source>
        <dbReference type="ARBA" id="ARBA00039733"/>
    </source>
</evidence>
<dbReference type="GO" id="GO:0006605">
    <property type="term" value="P:protein targeting"/>
    <property type="evidence" value="ECO:0007669"/>
    <property type="project" value="UniProtKB-UniRule"/>
</dbReference>
<dbReference type="InterPro" id="IPR026593">
    <property type="entry name" value="SecY"/>
</dbReference>
<dbReference type="GeneID" id="75007135"/>
<dbReference type="Pfam" id="PF00344">
    <property type="entry name" value="SecY"/>
    <property type="match status" value="1"/>
</dbReference>
<evidence type="ECO:0000256" key="2">
    <source>
        <dbReference type="ARBA" id="ARBA00005751"/>
    </source>
</evidence>
<keyword evidence="6 10" id="KW-1133">Transmembrane helix</keyword>
<dbReference type="PRINTS" id="PR00303">
    <property type="entry name" value="SECYTRNLCASE"/>
</dbReference>
<comment type="subcellular location">
    <subcellularLocation>
        <location evidence="10">Cell membrane</location>
        <topology evidence="10">Multi-pass membrane protein</topology>
    </subcellularLocation>
    <subcellularLocation>
        <location evidence="1 12">Membrane</location>
        <topology evidence="1 12">Multi-pass membrane protein</topology>
    </subcellularLocation>
</comment>
<evidence type="ECO:0000256" key="4">
    <source>
        <dbReference type="ARBA" id="ARBA00022692"/>
    </source>
</evidence>
<feature type="transmembrane region" description="Helical" evidence="10">
    <location>
        <begin position="116"/>
        <end position="135"/>
    </location>
</feature>
<evidence type="ECO:0000256" key="3">
    <source>
        <dbReference type="ARBA" id="ARBA00022448"/>
    </source>
</evidence>
<dbReference type="PANTHER" id="PTHR10906">
    <property type="entry name" value="SECY/SEC61-ALPHA FAMILY MEMBER"/>
    <property type="match status" value="1"/>
</dbReference>
<feature type="transmembrane region" description="Helical" evidence="10">
    <location>
        <begin position="315"/>
        <end position="334"/>
    </location>
</feature>
<dbReference type="GO" id="GO:0005886">
    <property type="term" value="C:plasma membrane"/>
    <property type="evidence" value="ECO:0007669"/>
    <property type="project" value="UniProtKB-SubCell"/>
</dbReference>
<evidence type="ECO:0000256" key="8">
    <source>
        <dbReference type="ARBA" id="ARBA00023136"/>
    </source>
</evidence>
<keyword evidence="10" id="KW-1003">Cell membrane</keyword>
<name>A0A7Y4LKL6_9CORY</name>
<evidence type="ECO:0000256" key="5">
    <source>
        <dbReference type="ARBA" id="ARBA00022927"/>
    </source>
</evidence>
<evidence type="ECO:0000256" key="10">
    <source>
        <dbReference type="HAMAP-Rule" id="MF_01465"/>
    </source>
</evidence>
<dbReference type="PROSITE" id="PS00756">
    <property type="entry name" value="SECY_2"/>
    <property type="match status" value="1"/>
</dbReference>
<reference evidence="14 15" key="3">
    <citation type="journal article" date="2020" name="Int. J. Syst. Evol. Microbiol.">
        <title>Corynebacterium silvaticum sp. nov., a unique group of NTTB corynebacteria in wild boar and roe deer.</title>
        <authorList>
            <person name="Dangel A."/>
            <person name="Berger A."/>
            <person name="Rau J."/>
            <person name="Eisenberg T."/>
            <person name="Kampfer P."/>
            <person name="Margos G."/>
            <person name="Contzen M."/>
            <person name="Busse H.J."/>
            <person name="Konrad R."/>
            <person name="Peters M."/>
            <person name="Sting R."/>
            <person name="Sing A."/>
        </authorList>
    </citation>
    <scope>NUCLEOTIDE SEQUENCE [LARGE SCALE GENOMIC DNA]</scope>
    <source>
        <strain evidence="14 15">PO100/5</strain>
    </source>
</reference>
<feature type="transmembrane region" description="Helical" evidence="10">
    <location>
        <begin position="214"/>
        <end position="233"/>
    </location>
</feature>
<dbReference type="GO" id="GO:0043952">
    <property type="term" value="P:protein transport by the Sec complex"/>
    <property type="evidence" value="ECO:0007669"/>
    <property type="project" value="UniProtKB-UniRule"/>
</dbReference>
<keyword evidence="7 10" id="KW-0811">Translocation</keyword>
<gene>
    <name evidence="10 14" type="primary">secY</name>
    <name evidence="14" type="ORF">CBE74_02405</name>
</gene>
<comment type="caution">
    <text evidence="10">Lacks conserved residue(s) required for the propagation of feature annotation.</text>
</comment>
<dbReference type="FunFam" id="1.10.3370.10:FF:000001">
    <property type="entry name" value="Preprotein translocase subunit SecY"/>
    <property type="match status" value="1"/>
</dbReference>
<dbReference type="AlphaFoldDB" id="A0A7Y4LKL6"/>
<dbReference type="InterPro" id="IPR030659">
    <property type="entry name" value="SecY_CS"/>
</dbReference>
<accession>A0A7Y4LKL6</accession>
<evidence type="ECO:0000256" key="7">
    <source>
        <dbReference type="ARBA" id="ARBA00023010"/>
    </source>
</evidence>
<reference evidence="14 15" key="4">
    <citation type="journal article" date="2020" name="PLoS ONE">
        <title>Taxonomic classification of strain PO100/5 shows a broader geographic distribution and genetic markers of the recently described Corynebacterium silvaticum.</title>
        <authorList>
            <person name="Viana M.V.C."/>
            <person name="Profeta R."/>
            <person name="da Silva A.L."/>
            <person name="Hurtado R."/>
            <person name="Cerqueira J.C."/>
            <person name="Ribeiro B.F.S."/>
            <person name="Almeida M.O."/>
            <person name="Morais-Rodrigues F."/>
            <person name="Soares S.C."/>
            <person name="Oliveira M."/>
            <person name="Tavares L."/>
            <person name="Figueiredo H."/>
            <person name="Wattam A.R."/>
            <person name="Barh D."/>
            <person name="Ghosh P."/>
            <person name="Silva A."/>
            <person name="Azevedo V."/>
        </authorList>
    </citation>
    <scope>NUCLEOTIDE SEQUENCE [LARGE SCALE GENOMIC DNA]</scope>
    <source>
        <strain evidence="14 15">PO100/5</strain>
    </source>
</reference>
<dbReference type="EMBL" id="CP021417">
    <property type="protein sequence ID" value="ARU45542.1"/>
    <property type="molecule type" value="Genomic_DNA"/>
</dbReference>
<dbReference type="Proteomes" id="UP000195652">
    <property type="component" value="Chromosome"/>
</dbReference>
<dbReference type="PIRSF" id="PIRSF004557">
    <property type="entry name" value="SecY"/>
    <property type="match status" value="1"/>
</dbReference>
<dbReference type="SUPFAM" id="SSF103491">
    <property type="entry name" value="Preprotein translocase SecY subunit"/>
    <property type="match status" value="1"/>
</dbReference>
<comment type="subunit">
    <text evidence="10">Component of the Sec protein translocase complex. Heterotrimer consisting of SecY, SecE and SecG subunits. The heterotrimers can form oligomers, although 1 heterotrimer is thought to be able to translocate proteins. Interacts with the ribosome. Interacts with SecDF, and other proteins may be involved. Interacts with SecA.</text>
</comment>
<protein>
    <recommendedName>
        <fullName evidence="9 10">Protein translocase subunit SecY</fullName>
    </recommendedName>
</protein>
<evidence type="ECO:0000313" key="15">
    <source>
        <dbReference type="Proteomes" id="UP000195652"/>
    </source>
</evidence>
<comment type="similarity">
    <text evidence="2 10 13">Belongs to the SecY/SEC61-alpha family.</text>
</comment>
<feature type="transmembrane region" description="Helical" evidence="10">
    <location>
        <begin position="374"/>
        <end position="393"/>
    </location>
</feature>
<dbReference type="OrthoDB" id="9809248at2"/>
<evidence type="ECO:0000256" key="11">
    <source>
        <dbReference type="RuleBase" id="RU000537"/>
    </source>
</evidence>
<proteinExistence type="inferred from homology"/>
<comment type="function">
    <text evidence="10 11">The central subunit of the protein translocation channel SecYEG. Consists of two halves formed by TMs 1-5 and 6-10. These two domains form a lateral gate at the front which open onto the bilayer between TMs 2 and 7, and are clamped together by SecE at the back. The channel is closed by both a pore ring composed of hydrophobic SecY resides and a short helix (helix 2A) on the extracellular side of the membrane which forms a plug. The plug probably moves laterally to allow the channel to open. The ring and the pore may move independently.</text>
</comment>
<keyword evidence="4 10" id="KW-0812">Transmembrane</keyword>
<dbReference type="GO" id="GO:0065002">
    <property type="term" value="P:intracellular protein transmembrane transport"/>
    <property type="evidence" value="ECO:0007669"/>
    <property type="project" value="UniProtKB-UniRule"/>
</dbReference>
<dbReference type="NCBIfam" id="TIGR00967">
    <property type="entry name" value="3a0501s007"/>
    <property type="match status" value="1"/>
</dbReference>
<evidence type="ECO:0000256" key="12">
    <source>
        <dbReference type="RuleBase" id="RU003484"/>
    </source>
</evidence>
<dbReference type="InterPro" id="IPR002208">
    <property type="entry name" value="SecY/SEC61-alpha"/>
</dbReference>
<evidence type="ECO:0000256" key="6">
    <source>
        <dbReference type="ARBA" id="ARBA00022989"/>
    </source>
</evidence>